<dbReference type="AlphaFoldDB" id="A0A399D875"/>
<dbReference type="PANTHER" id="PTHR30383">
    <property type="entry name" value="THIOESTERASE 1/PROTEASE 1/LYSOPHOSPHOLIPASE L1"/>
    <property type="match status" value="1"/>
</dbReference>
<sequence length="245" mass="27508">MLNYSYRIFWPLLIILWLSNIFAFGNESVIVLNKGIGGNSSTDLLNRIERDLIAHQPDIAIIMIGTNDLLNSRKKVSEHLFLSNIKKLTDTLALHGIEATWVSPPPVDTSYLFQRHDPSHYLTPPNEALKRASDSLQVLCEKEGLLFVDVFSHFKNKGLPNHEKDEIVRNITNSGEKDGVHLTAKGNRLLAQIIYGALSERYGTMRHLKIVCFGDSLTFGVYMKGEGTAEGDTYPAILKQLITRS</sequence>
<gene>
    <name evidence="2" type="ORF">D1164_02105</name>
</gene>
<dbReference type="InterPro" id="IPR013830">
    <property type="entry name" value="SGNH_hydro"/>
</dbReference>
<dbReference type="OrthoDB" id="9774205at2"/>
<dbReference type="GO" id="GO:0016788">
    <property type="term" value="F:hydrolase activity, acting on ester bonds"/>
    <property type="evidence" value="ECO:0007669"/>
    <property type="project" value="UniProtKB-ARBA"/>
</dbReference>
<accession>A0A399D875</accession>
<protein>
    <recommendedName>
        <fullName evidence="1">SGNH hydrolase-type esterase domain-containing protein</fullName>
    </recommendedName>
</protein>
<dbReference type="Proteomes" id="UP000266441">
    <property type="component" value="Unassembled WGS sequence"/>
</dbReference>
<dbReference type="InterPro" id="IPR051532">
    <property type="entry name" value="Ester_Hydrolysis_Enzymes"/>
</dbReference>
<proteinExistence type="predicted"/>
<dbReference type="InterPro" id="IPR036514">
    <property type="entry name" value="SGNH_hydro_sf"/>
</dbReference>
<feature type="domain" description="SGNH hydrolase-type esterase" evidence="1">
    <location>
        <begin position="17"/>
        <end position="189"/>
    </location>
</feature>
<organism evidence="2 3">
    <name type="scientific">Mariniphaga sediminis</name>
    <dbReference type="NCBI Taxonomy" id="1628158"/>
    <lineage>
        <taxon>Bacteria</taxon>
        <taxon>Pseudomonadati</taxon>
        <taxon>Bacteroidota</taxon>
        <taxon>Bacteroidia</taxon>
        <taxon>Marinilabiliales</taxon>
        <taxon>Prolixibacteraceae</taxon>
        <taxon>Mariniphaga</taxon>
    </lineage>
</organism>
<dbReference type="Gene3D" id="3.40.50.1110">
    <property type="entry name" value="SGNH hydrolase"/>
    <property type="match status" value="1"/>
</dbReference>
<evidence type="ECO:0000313" key="2">
    <source>
        <dbReference type="EMBL" id="RIH67238.1"/>
    </source>
</evidence>
<comment type="caution">
    <text evidence="2">The sequence shown here is derived from an EMBL/GenBank/DDBJ whole genome shotgun (WGS) entry which is preliminary data.</text>
</comment>
<dbReference type="EMBL" id="QWET01000001">
    <property type="protein sequence ID" value="RIH67238.1"/>
    <property type="molecule type" value="Genomic_DNA"/>
</dbReference>
<keyword evidence="3" id="KW-1185">Reference proteome</keyword>
<dbReference type="SUPFAM" id="SSF52266">
    <property type="entry name" value="SGNH hydrolase"/>
    <property type="match status" value="1"/>
</dbReference>
<dbReference type="Pfam" id="PF13472">
    <property type="entry name" value="Lipase_GDSL_2"/>
    <property type="match status" value="1"/>
</dbReference>
<evidence type="ECO:0000313" key="3">
    <source>
        <dbReference type="Proteomes" id="UP000266441"/>
    </source>
</evidence>
<evidence type="ECO:0000259" key="1">
    <source>
        <dbReference type="Pfam" id="PF13472"/>
    </source>
</evidence>
<reference evidence="2 3" key="1">
    <citation type="journal article" date="2015" name="Int. J. Syst. Evol. Microbiol.">
        <title>Mariniphaga sediminis sp. nov., isolated from coastal sediment.</title>
        <authorList>
            <person name="Wang F.Q."/>
            <person name="Shen Q.Y."/>
            <person name="Chen G.J."/>
            <person name="Du Z.J."/>
        </authorList>
    </citation>
    <scope>NUCLEOTIDE SEQUENCE [LARGE SCALE GENOMIC DNA]</scope>
    <source>
        <strain evidence="2 3">SY21</strain>
    </source>
</reference>
<name>A0A399D875_9BACT</name>